<dbReference type="AlphaFoldDB" id="A0AA41VN28"/>
<dbReference type="EMBL" id="JAJJMA010255013">
    <property type="protein sequence ID" value="MCL7044170.1"/>
    <property type="molecule type" value="Genomic_DNA"/>
</dbReference>
<dbReference type="PANTHER" id="PTHR24177">
    <property type="entry name" value="CASKIN"/>
    <property type="match status" value="1"/>
</dbReference>
<feature type="non-terminal residue" evidence="1">
    <location>
        <position position="214"/>
    </location>
</feature>
<evidence type="ECO:0000313" key="2">
    <source>
        <dbReference type="Proteomes" id="UP001177140"/>
    </source>
</evidence>
<sequence length="214" mass="24881">LAFCLVNRFPKLVTVKSVSHNMCGLEVLARKPCITLTWWQSCVSRCYNRWIHSSRISLYIYRRRGGSQKYLHVKSWYTRGVLDQMTRGLRDSNTTDEIKKFFRSNPDIMKVAIKHGSTLFLYYCLNNFDYLVWENFSGQRMLTTAIIERNEEIVHYICSICAHLGKDMTALVSLVDNDERNTILHYAAKLASPAHLSSIPGVALQIQRELQWLK</sequence>
<dbReference type="Proteomes" id="UP001177140">
    <property type="component" value="Unassembled WGS sequence"/>
</dbReference>
<comment type="caution">
    <text evidence="1">The sequence shown here is derived from an EMBL/GenBank/DDBJ whole genome shotgun (WGS) entry which is preliminary data.</text>
</comment>
<organism evidence="1 2">
    <name type="scientific">Papaver nudicaule</name>
    <name type="common">Iceland poppy</name>
    <dbReference type="NCBI Taxonomy" id="74823"/>
    <lineage>
        <taxon>Eukaryota</taxon>
        <taxon>Viridiplantae</taxon>
        <taxon>Streptophyta</taxon>
        <taxon>Embryophyta</taxon>
        <taxon>Tracheophyta</taxon>
        <taxon>Spermatophyta</taxon>
        <taxon>Magnoliopsida</taxon>
        <taxon>Ranunculales</taxon>
        <taxon>Papaveraceae</taxon>
        <taxon>Papaveroideae</taxon>
        <taxon>Papaver</taxon>
    </lineage>
</organism>
<feature type="non-terminal residue" evidence="1">
    <location>
        <position position="1"/>
    </location>
</feature>
<protein>
    <submittedName>
        <fullName evidence="1">Uncharacterized protein</fullName>
    </submittedName>
</protein>
<reference evidence="1" key="1">
    <citation type="submission" date="2022-03" db="EMBL/GenBank/DDBJ databases">
        <title>A functionally conserved STORR gene fusion in Papaver species that diverged 16.8 million years ago.</title>
        <authorList>
            <person name="Catania T."/>
        </authorList>
    </citation>
    <scope>NUCLEOTIDE SEQUENCE</scope>
    <source>
        <strain evidence="1">S-191538</strain>
    </source>
</reference>
<dbReference type="GO" id="GO:0016020">
    <property type="term" value="C:membrane"/>
    <property type="evidence" value="ECO:0007669"/>
    <property type="project" value="TreeGrafter"/>
</dbReference>
<evidence type="ECO:0000313" key="1">
    <source>
        <dbReference type="EMBL" id="MCL7044170.1"/>
    </source>
</evidence>
<gene>
    <name evidence="1" type="ORF">MKW94_008103</name>
</gene>
<accession>A0AA41VN28</accession>
<name>A0AA41VN28_PAPNU</name>
<proteinExistence type="predicted"/>
<dbReference type="PANTHER" id="PTHR24177:SF468">
    <property type="entry name" value="PGG DOMAIN-CONTAINING PROTEIN"/>
    <property type="match status" value="1"/>
</dbReference>
<dbReference type="SUPFAM" id="SSF140860">
    <property type="entry name" value="Pseudo ankyrin repeat-like"/>
    <property type="match status" value="1"/>
</dbReference>
<keyword evidence="2" id="KW-1185">Reference proteome</keyword>